<feature type="transmembrane region" description="Helical" evidence="8">
    <location>
        <begin position="182"/>
        <end position="203"/>
    </location>
</feature>
<evidence type="ECO:0000256" key="1">
    <source>
        <dbReference type="ARBA" id="ARBA00004117"/>
    </source>
</evidence>
<accession>A0A0F8Y9G7</accession>
<evidence type="ECO:0000313" key="9">
    <source>
        <dbReference type="EMBL" id="KKK78047.1"/>
    </source>
</evidence>
<evidence type="ECO:0000256" key="3">
    <source>
        <dbReference type="ARBA" id="ARBA00022475"/>
    </source>
</evidence>
<dbReference type="GO" id="GO:0006605">
    <property type="term" value="P:protein targeting"/>
    <property type="evidence" value="ECO:0007669"/>
    <property type="project" value="InterPro"/>
</dbReference>
<dbReference type="Pfam" id="PF01311">
    <property type="entry name" value="Bac_export_1"/>
    <property type="match status" value="1"/>
</dbReference>
<dbReference type="GO" id="GO:0005886">
    <property type="term" value="C:plasma membrane"/>
    <property type="evidence" value="ECO:0007669"/>
    <property type="project" value="UniProtKB-SubCell"/>
</dbReference>
<evidence type="ECO:0000256" key="7">
    <source>
        <dbReference type="ARBA" id="ARBA00023143"/>
    </source>
</evidence>
<protein>
    <recommendedName>
        <fullName evidence="10">Flagellar biosynthetic protein FliR</fullName>
    </recommendedName>
</protein>
<dbReference type="AlphaFoldDB" id="A0A0F8Y9G7"/>
<comment type="subcellular location">
    <subcellularLocation>
        <location evidence="1">Bacterial flagellum basal body</location>
    </subcellularLocation>
    <subcellularLocation>
        <location evidence="2">Cell membrane</location>
        <topology evidence="2">Multi-pass membrane protein</topology>
    </subcellularLocation>
</comment>
<comment type="caution">
    <text evidence="9">The sequence shown here is derived from an EMBL/GenBank/DDBJ whole genome shotgun (WGS) entry which is preliminary data.</text>
</comment>
<dbReference type="InterPro" id="IPR006303">
    <property type="entry name" value="FliR"/>
</dbReference>
<name>A0A0F8Y9G7_9ZZZZ</name>
<feature type="transmembrane region" description="Helical" evidence="8">
    <location>
        <begin position="75"/>
        <end position="99"/>
    </location>
</feature>
<dbReference type="PANTHER" id="PTHR30065:SF1">
    <property type="entry name" value="SURFACE PRESENTATION OF ANTIGENS PROTEIN SPAR"/>
    <property type="match status" value="1"/>
</dbReference>
<evidence type="ECO:0000256" key="6">
    <source>
        <dbReference type="ARBA" id="ARBA00023136"/>
    </source>
</evidence>
<keyword evidence="7" id="KW-0975">Bacterial flagellum</keyword>
<feature type="transmembrane region" description="Helical" evidence="8">
    <location>
        <begin position="35"/>
        <end position="54"/>
    </location>
</feature>
<dbReference type="InterPro" id="IPR002010">
    <property type="entry name" value="T3SS_IM_R"/>
</dbReference>
<dbReference type="PANTHER" id="PTHR30065">
    <property type="entry name" value="FLAGELLAR BIOSYNTHETIC PROTEIN FLIR"/>
    <property type="match status" value="1"/>
</dbReference>
<dbReference type="PRINTS" id="PR00953">
    <property type="entry name" value="TYPE3IMRPROT"/>
</dbReference>
<feature type="transmembrane region" description="Helical" evidence="8">
    <location>
        <begin position="215"/>
        <end position="240"/>
    </location>
</feature>
<evidence type="ECO:0000256" key="5">
    <source>
        <dbReference type="ARBA" id="ARBA00022989"/>
    </source>
</evidence>
<evidence type="ECO:0000256" key="2">
    <source>
        <dbReference type="ARBA" id="ARBA00004651"/>
    </source>
</evidence>
<organism evidence="9">
    <name type="scientific">marine sediment metagenome</name>
    <dbReference type="NCBI Taxonomy" id="412755"/>
    <lineage>
        <taxon>unclassified sequences</taxon>
        <taxon>metagenomes</taxon>
        <taxon>ecological metagenomes</taxon>
    </lineage>
</organism>
<keyword evidence="5 8" id="KW-1133">Transmembrane helix</keyword>
<sequence length="261" mass="28834">MEFFVENFQIFLLVLVRMFGMFTAAPFFSSGVIPIRIRAVFSVYVAVVIFPILVNTFGDIPENMLSYALMIGSEAFIGILIGFLMSIIFAAFQLAARFFSFQMALGASQVFDPLAQIQIPLMGQFLNIIAMFVFLTINGFHKFMISGVLRSFQAFKAVDLVLKREQLFEVIITSLGQLFEHALVIAFPILGTLLLVSVTMGLLAKAAPQMNLLMIGFPIAIATAYIVLIVAMPFLIAAFARIIDGSFSTLEKIYLYSGVGK</sequence>
<dbReference type="GO" id="GO:0009425">
    <property type="term" value="C:bacterial-type flagellum basal body"/>
    <property type="evidence" value="ECO:0007669"/>
    <property type="project" value="UniProtKB-SubCell"/>
</dbReference>
<evidence type="ECO:0000256" key="4">
    <source>
        <dbReference type="ARBA" id="ARBA00022692"/>
    </source>
</evidence>
<dbReference type="EMBL" id="LAZR01054671">
    <property type="protein sequence ID" value="KKK78047.1"/>
    <property type="molecule type" value="Genomic_DNA"/>
</dbReference>
<evidence type="ECO:0000256" key="8">
    <source>
        <dbReference type="SAM" id="Phobius"/>
    </source>
</evidence>
<keyword evidence="4 8" id="KW-0812">Transmembrane</keyword>
<keyword evidence="3" id="KW-1003">Cell membrane</keyword>
<dbReference type="GO" id="GO:0044780">
    <property type="term" value="P:bacterial-type flagellum assembly"/>
    <property type="evidence" value="ECO:0007669"/>
    <property type="project" value="InterPro"/>
</dbReference>
<feature type="transmembrane region" description="Helical" evidence="8">
    <location>
        <begin position="119"/>
        <end position="140"/>
    </location>
</feature>
<reference evidence="9" key="1">
    <citation type="journal article" date="2015" name="Nature">
        <title>Complex archaea that bridge the gap between prokaryotes and eukaryotes.</title>
        <authorList>
            <person name="Spang A."/>
            <person name="Saw J.H."/>
            <person name="Jorgensen S.L."/>
            <person name="Zaremba-Niedzwiedzka K."/>
            <person name="Martijn J."/>
            <person name="Lind A.E."/>
            <person name="van Eijk R."/>
            <person name="Schleper C."/>
            <person name="Guy L."/>
            <person name="Ettema T.J."/>
        </authorList>
    </citation>
    <scope>NUCLEOTIDE SEQUENCE</scope>
</reference>
<feature type="transmembrane region" description="Helical" evidence="8">
    <location>
        <begin position="7"/>
        <end position="29"/>
    </location>
</feature>
<dbReference type="NCBIfam" id="TIGR01400">
    <property type="entry name" value="fliR"/>
    <property type="match status" value="1"/>
</dbReference>
<evidence type="ECO:0008006" key="10">
    <source>
        <dbReference type="Google" id="ProtNLM"/>
    </source>
</evidence>
<gene>
    <name evidence="9" type="ORF">LCGC14_2847480</name>
</gene>
<keyword evidence="6 8" id="KW-0472">Membrane</keyword>
<proteinExistence type="predicted"/>